<dbReference type="GO" id="GO:0000177">
    <property type="term" value="C:cytoplasmic exosome (RNase complex)"/>
    <property type="evidence" value="ECO:0007669"/>
    <property type="project" value="TreeGrafter"/>
</dbReference>
<comment type="subcellular location">
    <subcellularLocation>
        <location evidence="1">Cytoplasm</location>
    </subcellularLocation>
    <subcellularLocation>
        <location evidence="2">Nucleus</location>
        <location evidence="2">Nucleolus</location>
    </subcellularLocation>
</comment>
<dbReference type="GO" id="GO:0071038">
    <property type="term" value="P:TRAMP-dependent tRNA surveillance pathway"/>
    <property type="evidence" value="ECO:0007669"/>
    <property type="project" value="TreeGrafter"/>
</dbReference>
<dbReference type="AlphaFoldDB" id="F2TXT1"/>
<feature type="domain" description="Exoribonuclease phosphorolytic" evidence="8">
    <location>
        <begin position="218"/>
        <end position="282"/>
    </location>
</feature>
<dbReference type="InParanoid" id="F2TXT1"/>
<dbReference type="OrthoDB" id="272245at2759"/>
<protein>
    <recommendedName>
        <fullName evidence="6">Ribosomal RNA-processing protein 42</fullName>
    </recommendedName>
</protein>
<evidence type="ECO:0000256" key="4">
    <source>
        <dbReference type="ARBA" id="ARBA00022490"/>
    </source>
</evidence>
<dbReference type="GO" id="GO:0071035">
    <property type="term" value="P:nuclear polyadenylation-dependent rRNA catabolic process"/>
    <property type="evidence" value="ECO:0007669"/>
    <property type="project" value="TreeGrafter"/>
</dbReference>
<dbReference type="PANTHER" id="PTHR11097:SF8">
    <property type="entry name" value="EXOSOME COMPLEX COMPONENT RRP42"/>
    <property type="match status" value="1"/>
</dbReference>
<name>F2TXT1_SALR5</name>
<organism evidence="10">
    <name type="scientific">Salpingoeca rosetta (strain ATCC 50818 / BSB-021)</name>
    <dbReference type="NCBI Taxonomy" id="946362"/>
    <lineage>
        <taxon>Eukaryota</taxon>
        <taxon>Choanoflagellata</taxon>
        <taxon>Craspedida</taxon>
        <taxon>Salpingoecidae</taxon>
        <taxon>Salpingoeca</taxon>
    </lineage>
</organism>
<dbReference type="PANTHER" id="PTHR11097">
    <property type="entry name" value="EXOSOME COMPLEX EXONUCLEASE RIBOSOMAL RNA PROCESSING PROTEIN"/>
    <property type="match status" value="1"/>
</dbReference>
<dbReference type="SUPFAM" id="SSF54211">
    <property type="entry name" value="Ribosomal protein S5 domain 2-like"/>
    <property type="match status" value="1"/>
</dbReference>
<keyword evidence="5" id="KW-0271">Exosome</keyword>
<dbReference type="GO" id="GO:0034475">
    <property type="term" value="P:U4 snRNA 3'-end processing"/>
    <property type="evidence" value="ECO:0007669"/>
    <property type="project" value="TreeGrafter"/>
</dbReference>
<feature type="domain" description="Exoribonuclease phosphorolytic" evidence="7">
    <location>
        <begin position="48"/>
        <end position="184"/>
    </location>
</feature>
<evidence type="ECO:0000313" key="9">
    <source>
        <dbReference type="EMBL" id="EGD76190.1"/>
    </source>
</evidence>
<dbReference type="GO" id="GO:0000176">
    <property type="term" value="C:nuclear exosome (RNase complex)"/>
    <property type="evidence" value="ECO:0007669"/>
    <property type="project" value="TreeGrafter"/>
</dbReference>
<dbReference type="CDD" id="cd11367">
    <property type="entry name" value="RNase_PH_RRP42"/>
    <property type="match status" value="1"/>
</dbReference>
<reference evidence="9" key="1">
    <citation type="submission" date="2009-08" db="EMBL/GenBank/DDBJ databases">
        <title>Annotation of Salpingoeca rosetta.</title>
        <authorList>
            <consortium name="The Broad Institute Genome Sequencing Platform"/>
            <person name="Russ C."/>
            <person name="Cuomo C."/>
            <person name="Burger G."/>
            <person name="Gray M.W."/>
            <person name="Holland P.W.H."/>
            <person name="King N."/>
            <person name="Lang F.B.F."/>
            <person name="Roger A.J."/>
            <person name="Ruiz-Trillo I."/>
            <person name="Young S.K."/>
            <person name="Zeng Q."/>
            <person name="Gargeya S."/>
            <person name="Alvarado L."/>
            <person name="Berlin A."/>
            <person name="Chapman S.B."/>
            <person name="Chen Z."/>
            <person name="Freedman E."/>
            <person name="Gellesch M."/>
            <person name="Goldberg J."/>
            <person name="Griggs A."/>
            <person name="Gujja S."/>
            <person name="Heilman E."/>
            <person name="Heiman D."/>
            <person name="Howarth C."/>
            <person name="Mehta T."/>
            <person name="Neiman D."/>
            <person name="Pearson M."/>
            <person name="Roberts A."/>
            <person name="Saif S."/>
            <person name="Shea T."/>
            <person name="Shenoy N."/>
            <person name="Sisk P."/>
            <person name="Stolte C."/>
            <person name="Sykes S."/>
            <person name="White J."/>
            <person name="Yandava C."/>
            <person name="Haas B."/>
            <person name="Nusbaum C."/>
            <person name="Birren B."/>
        </authorList>
    </citation>
    <scope>NUCLEOTIDE SEQUENCE [LARGE SCALE GENOMIC DNA]</scope>
    <source>
        <strain evidence="9">ATCC 50818</strain>
    </source>
</reference>
<keyword evidence="4" id="KW-0963">Cytoplasm</keyword>
<evidence type="ECO:0000256" key="2">
    <source>
        <dbReference type="ARBA" id="ARBA00004604"/>
    </source>
</evidence>
<dbReference type="GO" id="GO:0071028">
    <property type="term" value="P:nuclear mRNA surveillance"/>
    <property type="evidence" value="ECO:0007669"/>
    <property type="project" value="TreeGrafter"/>
</dbReference>
<accession>F2TXT1</accession>
<dbReference type="GO" id="GO:0000467">
    <property type="term" value="P:exonucleolytic trimming to generate mature 3'-end of 5.8S rRNA from tricistronic rRNA transcript (SSU-rRNA, 5.8S rRNA, LSU-rRNA)"/>
    <property type="evidence" value="ECO:0007669"/>
    <property type="project" value="TreeGrafter"/>
</dbReference>
<dbReference type="GO" id="GO:0005730">
    <property type="term" value="C:nucleolus"/>
    <property type="evidence" value="ECO:0007669"/>
    <property type="project" value="UniProtKB-SubCell"/>
</dbReference>
<dbReference type="Proteomes" id="UP000007799">
    <property type="component" value="Unassembled WGS sequence"/>
</dbReference>
<evidence type="ECO:0000256" key="5">
    <source>
        <dbReference type="ARBA" id="ARBA00022835"/>
    </source>
</evidence>
<dbReference type="GO" id="GO:0034473">
    <property type="term" value="P:U1 snRNA 3'-end processing"/>
    <property type="evidence" value="ECO:0007669"/>
    <property type="project" value="TreeGrafter"/>
</dbReference>
<dbReference type="Pfam" id="PF03725">
    <property type="entry name" value="RNase_PH_C"/>
    <property type="match status" value="1"/>
</dbReference>
<dbReference type="InterPro" id="IPR020568">
    <property type="entry name" value="Ribosomal_Su5_D2-typ_SF"/>
</dbReference>
<sequence>MNFRQTLAKRYKQISNKGKMASKAERQFIANGIAANIRCDGRDLLDRRPLELETGNITNANGSSRVQLMGTDVLVGVKVEVATPTDDRPDEGMLEFSISSSSANATVAALDARTADKMTRSLEFLAEQLQKTSHALDLKKLCILPGKAVWCVRVDVLVLQSLGGNVVECVFLAIKAALHDTTIPNCTLIKDSNGEAVDFDISSNAYDVSPIEGVAEFPVILCFGIIGARVFADPLFEEEECADAFVLVGVSASGAVCLTQQVCAGRGVDPTTIIEAVDTARQAVKGVLEDTGCTHTSICNADGQ</sequence>
<dbReference type="STRING" id="946362.F2TXT1"/>
<dbReference type="InterPro" id="IPR015847">
    <property type="entry name" value="ExoRNase_PH_dom2"/>
</dbReference>
<dbReference type="InterPro" id="IPR050590">
    <property type="entry name" value="Exosome_comp_Rrp42_subfam"/>
</dbReference>
<dbReference type="InterPro" id="IPR027408">
    <property type="entry name" value="PNPase/RNase_PH_dom_sf"/>
</dbReference>
<evidence type="ECO:0000259" key="8">
    <source>
        <dbReference type="Pfam" id="PF03725"/>
    </source>
</evidence>
<dbReference type="GeneID" id="16078960"/>
<evidence type="ECO:0000256" key="3">
    <source>
        <dbReference type="ARBA" id="ARBA00006678"/>
    </source>
</evidence>
<keyword evidence="10" id="KW-1185">Reference proteome</keyword>
<dbReference type="InterPro" id="IPR001247">
    <property type="entry name" value="ExoRNase_PH_dom1"/>
</dbReference>
<dbReference type="Gene3D" id="3.30.230.70">
    <property type="entry name" value="GHMP Kinase, N-terminal domain"/>
    <property type="match status" value="1"/>
</dbReference>
<dbReference type="SUPFAM" id="SSF55666">
    <property type="entry name" value="Ribonuclease PH domain 2-like"/>
    <property type="match status" value="1"/>
</dbReference>
<dbReference type="RefSeq" id="XP_004998365.1">
    <property type="nucleotide sequence ID" value="XM_004998308.1"/>
</dbReference>
<dbReference type="FunCoup" id="F2TXT1">
    <property type="interactions" value="1599"/>
</dbReference>
<dbReference type="Pfam" id="PF01138">
    <property type="entry name" value="RNase_PH"/>
    <property type="match status" value="1"/>
</dbReference>
<proteinExistence type="inferred from homology"/>
<dbReference type="KEGG" id="sre:PTSG_00897"/>
<dbReference type="InterPro" id="IPR036345">
    <property type="entry name" value="ExoRNase_PH_dom2_sf"/>
</dbReference>
<comment type="similarity">
    <text evidence="3">Belongs to the RNase PH family.</text>
</comment>
<evidence type="ECO:0000313" key="10">
    <source>
        <dbReference type="Proteomes" id="UP000007799"/>
    </source>
</evidence>
<dbReference type="OMA" id="YNTRIPK"/>
<dbReference type="GO" id="GO:0034476">
    <property type="term" value="P:U5 snRNA 3'-end processing"/>
    <property type="evidence" value="ECO:0007669"/>
    <property type="project" value="TreeGrafter"/>
</dbReference>
<evidence type="ECO:0000256" key="1">
    <source>
        <dbReference type="ARBA" id="ARBA00004496"/>
    </source>
</evidence>
<dbReference type="GO" id="GO:0035925">
    <property type="term" value="F:mRNA 3'-UTR AU-rich region binding"/>
    <property type="evidence" value="ECO:0007669"/>
    <property type="project" value="TreeGrafter"/>
</dbReference>
<gene>
    <name evidence="9" type="ORF">PTSG_00897</name>
</gene>
<dbReference type="EMBL" id="GL832956">
    <property type="protein sequence ID" value="EGD76190.1"/>
    <property type="molecule type" value="Genomic_DNA"/>
</dbReference>
<dbReference type="eggNOG" id="KOG1612">
    <property type="taxonomic scope" value="Eukaryota"/>
</dbReference>
<evidence type="ECO:0000256" key="6">
    <source>
        <dbReference type="ARBA" id="ARBA00042523"/>
    </source>
</evidence>
<dbReference type="GO" id="GO:0016075">
    <property type="term" value="P:rRNA catabolic process"/>
    <property type="evidence" value="ECO:0007669"/>
    <property type="project" value="TreeGrafter"/>
</dbReference>
<evidence type="ECO:0000259" key="7">
    <source>
        <dbReference type="Pfam" id="PF01138"/>
    </source>
</evidence>